<proteinExistence type="predicted"/>
<accession>A0A895XKY9</accession>
<evidence type="ECO:0000313" key="1">
    <source>
        <dbReference type="EMBL" id="QSB05994.1"/>
    </source>
</evidence>
<organism evidence="1 2">
    <name type="scientific">Natronoglycomyces albus</name>
    <dbReference type="NCBI Taxonomy" id="2811108"/>
    <lineage>
        <taxon>Bacteria</taxon>
        <taxon>Bacillati</taxon>
        <taxon>Actinomycetota</taxon>
        <taxon>Actinomycetes</taxon>
        <taxon>Glycomycetales</taxon>
        <taxon>Glycomycetaceae</taxon>
        <taxon>Natronoglycomyces</taxon>
    </lineage>
</organism>
<dbReference type="EMBL" id="CP070496">
    <property type="protein sequence ID" value="QSB05994.1"/>
    <property type="molecule type" value="Genomic_DNA"/>
</dbReference>
<dbReference type="KEGG" id="nav:JQS30_03460"/>
<sequence>MKTPPRSPDDYLGAAKTQLSYPFYRGKKPGTVDIFRGPDTTATPIGRASWNAKANRWEIRWYIAGDGSGRWSGSILRQLRDIVPTPEPTS</sequence>
<dbReference type="AlphaFoldDB" id="A0A895XKY9"/>
<evidence type="ECO:0000313" key="2">
    <source>
        <dbReference type="Proteomes" id="UP000662939"/>
    </source>
</evidence>
<dbReference type="RefSeq" id="WP_213172005.1">
    <property type="nucleotide sequence ID" value="NZ_CP070496.1"/>
</dbReference>
<name>A0A895XKY9_9ACTN</name>
<gene>
    <name evidence="1" type="ORF">JQS30_03460</name>
</gene>
<protein>
    <submittedName>
        <fullName evidence="1">Uncharacterized protein</fullName>
    </submittedName>
</protein>
<reference evidence="1" key="1">
    <citation type="submission" date="2021-02" db="EMBL/GenBank/DDBJ databases">
        <title>Natronoglycomyces albus gen. nov., sp. nov, a haloalkaliphilic actinobacterium from a soda solonchak soil.</title>
        <authorList>
            <person name="Sorokin D.Y."/>
            <person name="Khijniak T.V."/>
            <person name="Zakharycheva A.P."/>
            <person name="Boueva O.V."/>
            <person name="Ariskina E.V."/>
            <person name="Hahnke R.L."/>
            <person name="Bunk B."/>
            <person name="Sproer C."/>
            <person name="Schumann P."/>
            <person name="Evtushenko L.I."/>
            <person name="Kublanov I.V."/>
        </authorList>
    </citation>
    <scope>NUCLEOTIDE SEQUENCE</scope>
    <source>
        <strain evidence="1">DSM 106290</strain>
    </source>
</reference>
<dbReference type="Proteomes" id="UP000662939">
    <property type="component" value="Chromosome"/>
</dbReference>
<keyword evidence="2" id="KW-1185">Reference proteome</keyword>